<dbReference type="InterPro" id="IPR027555">
    <property type="entry name" value="Mo5U34_MeTrfas-like"/>
</dbReference>
<dbReference type="NCBIfam" id="TIGR04290">
    <property type="entry name" value="meth_Rta_06860"/>
    <property type="match status" value="1"/>
</dbReference>
<proteinExistence type="predicted"/>
<dbReference type="Gene3D" id="3.40.50.150">
    <property type="entry name" value="Vaccinia Virus protein VP39"/>
    <property type="match status" value="1"/>
</dbReference>
<comment type="caution">
    <text evidence="1">The sequence shown here is derived from an EMBL/GenBank/DDBJ whole genome shotgun (WGS) entry which is preliminary data.</text>
</comment>
<dbReference type="Proteomes" id="UP001055156">
    <property type="component" value="Unassembled WGS sequence"/>
</dbReference>
<accession>A0ABQ4T4W5</accession>
<dbReference type="CDD" id="cd02440">
    <property type="entry name" value="AdoMet_MTases"/>
    <property type="match status" value="1"/>
</dbReference>
<dbReference type="RefSeq" id="WP_238309921.1">
    <property type="nucleotide sequence ID" value="NZ_BPQV01000002.1"/>
</dbReference>
<dbReference type="InterPro" id="IPR027554">
    <property type="entry name" value="Meth_Rta_06860"/>
</dbReference>
<dbReference type="SUPFAM" id="SSF53335">
    <property type="entry name" value="S-adenosyl-L-methionine-dependent methyltransferases"/>
    <property type="match status" value="1"/>
</dbReference>
<organism evidence="1 2">
    <name type="scientific">Methylobacterium organophilum</name>
    <dbReference type="NCBI Taxonomy" id="410"/>
    <lineage>
        <taxon>Bacteria</taxon>
        <taxon>Pseudomonadati</taxon>
        <taxon>Pseudomonadota</taxon>
        <taxon>Alphaproteobacteria</taxon>
        <taxon>Hyphomicrobiales</taxon>
        <taxon>Methylobacteriaceae</taxon>
        <taxon>Methylobacterium</taxon>
    </lineage>
</organism>
<evidence type="ECO:0000313" key="2">
    <source>
        <dbReference type="Proteomes" id="UP001055156"/>
    </source>
</evidence>
<evidence type="ECO:0000313" key="1">
    <source>
        <dbReference type="EMBL" id="GJE25970.1"/>
    </source>
</evidence>
<dbReference type="EMBL" id="BPQV01000002">
    <property type="protein sequence ID" value="GJE25970.1"/>
    <property type="molecule type" value="Genomic_DNA"/>
</dbReference>
<name>A0ABQ4T4W5_METOR</name>
<dbReference type="InterPro" id="IPR029063">
    <property type="entry name" value="SAM-dependent_MTases_sf"/>
</dbReference>
<dbReference type="Pfam" id="PF08003">
    <property type="entry name" value="Methyltransf_9"/>
    <property type="match status" value="1"/>
</dbReference>
<dbReference type="PANTHER" id="PTHR43464">
    <property type="entry name" value="METHYLTRANSFERASE"/>
    <property type="match status" value="1"/>
</dbReference>
<reference evidence="1" key="2">
    <citation type="submission" date="2021-08" db="EMBL/GenBank/DDBJ databases">
        <authorList>
            <person name="Tani A."/>
            <person name="Ola A."/>
            <person name="Ogura Y."/>
            <person name="Katsura K."/>
            <person name="Hayashi T."/>
        </authorList>
    </citation>
    <scope>NUCLEOTIDE SEQUENCE</scope>
    <source>
        <strain evidence="1">NBRC 15689</strain>
    </source>
</reference>
<keyword evidence="2" id="KW-1185">Reference proteome</keyword>
<protein>
    <submittedName>
        <fullName evidence="1">tRNA U34 carboxymethyltransferase</fullName>
    </submittedName>
</protein>
<gene>
    <name evidence="1" type="primary">cmoB_1</name>
    <name evidence="1" type="ORF">LKMONMHP_0814</name>
</gene>
<reference evidence="1" key="1">
    <citation type="journal article" date="2021" name="Front. Microbiol.">
        <title>Comprehensive Comparative Genomics and Phenotyping of Methylobacterium Species.</title>
        <authorList>
            <person name="Alessa O."/>
            <person name="Ogura Y."/>
            <person name="Fujitani Y."/>
            <person name="Takami H."/>
            <person name="Hayashi T."/>
            <person name="Sahin N."/>
            <person name="Tani A."/>
        </authorList>
    </citation>
    <scope>NUCLEOTIDE SEQUENCE</scope>
    <source>
        <strain evidence="1">NBRC 15689</strain>
    </source>
</reference>
<dbReference type="PANTHER" id="PTHR43464:SF95">
    <property type="entry name" value="TRNA U34 CARBOXYMETHYLTRANSFERASE"/>
    <property type="match status" value="1"/>
</dbReference>
<sequence>MIATDADITGLRREADALGPWFHNIDLGEGIWTAPDHFLGDYPGVKWRRFAQALPADLTGKSVLDIGCNGGFYAIEMKRRGAARVLGLDSDERYLAQGRFAARRLGHDIEFRNLSVYDVGRLGERFDVVLFMGVLYHLRHPLLALDLIHEHVAGDLLVFQSMLRGSPGIEPIAGDYDFWDIDAFERPGYPRLHFVEHAYAHDCTNWWIPNRAGIEAMLRSSGFAIESRPEAEVYLCRRVAAPYGAEAVYPARARQGSDGEEGR</sequence>